<keyword evidence="2" id="KW-1185">Reference proteome</keyword>
<accession>A0AAV8PYG6</accession>
<name>A0AAV8PYG6_ENSVE</name>
<organism evidence="1 2">
    <name type="scientific">Ensete ventricosum</name>
    <name type="common">Abyssinian banana</name>
    <name type="synonym">Musa ensete</name>
    <dbReference type="NCBI Taxonomy" id="4639"/>
    <lineage>
        <taxon>Eukaryota</taxon>
        <taxon>Viridiplantae</taxon>
        <taxon>Streptophyta</taxon>
        <taxon>Embryophyta</taxon>
        <taxon>Tracheophyta</taxon>
        <taxon>Spermatophyta</taxon>
        <taxon>Magnoliopsida</taxon>
        <taxon>Liliopsida</taxon>
        <taxon>Zingiberales</taxon>
        <taxon>Musaceae</taxon>
        <taxon>Ensete</taxon>
    </lineage>
</organism>
<sequence>MDGKMTLDLVLLRCLPMQHLTTTCHVKLAGCWFGSKVPTQQYSSLKFIADANKLVAVLAIFSSGTI</sequence>
<proteinExistence type="predicted"/>
<reference evidence="1 2" key="1">
    <citation type="submission" date="2022-12" db="EMBL/GenBank/DDBJ databases">
        <title>Chromosome-scale assembly of the Ensete ventricosum genome.</title>
        <authorList>
            <person name="Dussert Y."/>
            <person name="Stocks J."/>
            <person name="Wendawek A."/>
            <person name="Woldeyes F."/>
            <person name="Nichols R.A."/>
            <person name="Borrell J.S."/>
        </authorList>
    </citation>
    <scope>NUCLEOTIDE SEQUENCE [LARGE SCALE GENOMIC DNA]</scope>
    <source>
        <strain evidence="2">cv. Maze</strain>
        <tissue evidence="1">Seeds</tissue>
    </source>
</reference>
<comment type="caution">
    <text evidence="1">The sequence shown here is derived from an EMBL/GenBank/DDBJ whole genome shotgun (WGS) entry which is preliminary data.</text>
</comment>
<dbReference type="Proteomes" id="UP001222027">
    <property type="component" value="Unassembled WGS sequence"/>
</dbReference>
<dbReference type="EMBL" id="JAQQAF010000008">
    <property type="protein sequence ID" value="KAJ8465206.1"/>
    <property type="molecule type" value="Genomic_DNA"/>
</dbReference>
<evidence type="ECO:0000313" key="1">
    <source>
        <dbReference type="EMBL" id="KAJ8465206.1"/>
    </source>
</evidence>
<protein>
    <submittedName>
        <fullName evidence="1">Uncharacterized protein</fullName>
    </submittedName>
</protein>
<dbReference type="AlphaFoldDB" id="A0AAV8PYG6"/>
<evidence type="ECO:0000313" key="2">
    <source>
        <dbReference type="Proteomes" id="UP001222027"/>
    </source>
</evidence>
<gene>
    <name evidence="1" type="ORF">OPV22_027758</name>
</gene>